<dbReference type="PROSITE" id="PS50222">
    <property type="entry name" value="EF_HAND_2"/>
    <property type="match status" value="1"/>
</dbReference>
<protein>
    <recommendedName>
        <fullName evidence="2">EF-hand domain-containing protein</fullName>
    </recommendedName>
</protein>
<dbReference type="InterPro" id="IPR011992">
    <property type="entry name" value="EF-hand-dom_pair"/>
</dbReference>
<dbReference type="PROSITE" id="PS00018">
    <property type="entry name" value="EF_HAND_1"/>
    <property type="match status" value="1"/>
</dbReference>
<gene>
    <name evidence="3" type="ORF">C1SCF055_LOCUS9482</name>
</gene>
<evidence type="ECO:0000256" key="1">
    <source>
        <dbReference type="ARBA" id="ARBA00022837"/>
    </source>
</evidence>
<dbReference type="EMBL" id="CAMXCT020000657">
    <property type="protein sequence ID" value="CAL1135095.1"/>
    <property type="molecule type" value="Genomic_DNA"/>
</dbReference>
<evidence type="ECO:0000259" key="2">
    <source>
        <dbReference type="PROSITE" id="PS50222"/>
    </source>
</evidence>
<evidence type="ECO:0000313" key="4">
    <source>
        <dbReference type="EMBL" id="CAL1135095.1"/>
    </source>
</evidence>
<keyword evidence="1" id="KW-0106">Calcium</keyword>
<organism evidence="3">
    <name type="scientific">Cladocopium goreaui</name>
    <dbReference type="NCBI Taxonomy" id="2562237"/>
    <lineage>
        <taxon>Eukaryota</taxon>
        <taxon>Sar</taxon>
        <taxon>Alveolata</taxon>
        <taxon>Dinophyceae</taxon>
        <taxon>Suessiales</taxon>
        <taxon>Symbiodiniaceae</taxon>
        <taxon>Cladocopium</taxon>
    </lineage>
</organism>
<proteinExistence type="predicted"/>
<dbReference type="SMART" id="SM00054">
    <property type="entry name" value="EFh"/>
    <property type="match status" value="1"/>
</dbReference>
<dbReference type="EMBL" id="CAMXCT010000657">
    <property type="protein sequence ID" value="CAI3981720.1"/>
    <property type="molecule type" value="Genomic_DNA"/>
</dbReference>
<comment type="caution">
    <text evidence="3">The sequence shown here is derived from an EMBL/GenBank/DDBJ whole genome shotgun (WGS) entry which is preliminary data.</text>
</comment>
<dbReference type="InterPro" id="IPR002048">
    <property type="entry name" value="EF_hand_dom"/>
</dbReference>
<dbReference type="SUPFAM" id="SSF47473">
    <property type="entry name" value="EF-hand"/>
    <property type="match status" value="1"/>
</dbReference>
<dbReference type="Gene3D" id="1.10.238.10">
    <property type="entry name" value="EF-hand"/>
    <property type="match status" value="1"/>
</dbReference>
<dbReference type="AlphaFoldDB" id="A0A9P1BY97"/>
<feature type="domain" description="EF-hand" evidence="2">
    <location>
        <begin position="12"/>
        <end position="47"/>
    </location>
</feature>
<accession>A0A9P1BY97</accession>
<evidence type="ECO:0000313" key="5">
    <source>
        <dbReference type="Proteomes" id="UP001152797"/>
    </source>
</evidence>
<dbReference type="GO" id="GO:0005509">
    <property type="term" value="F:calcium ion binding"/>
    <property type="evidence" value="ECO:0007669"/>
    <property type="project" value="InterPro"/>
</dbReference>
<dbReference type="Proteomes" id="UP001152797">
    <property type="component" value="Unassembled WGS sequence"/>
</dbReference>
<sequence>MLGNLVGDLGELSDTQLSHLFQSCDANGDGTISTEEFRGLVGKLDRNGDGKLSLEELELDKDGSGMLTSVAASSVLGALKLFGPMAAELAPANMKFACQAAMGVVACCAKGDSLVSAATKVATGAGTKVLISNLCRYLQAPATAQRTMPQAEGAAAAAATAGAALPAQAPEPEPAEPEPPRFCLICKRGDRGMRPSRCCDMLMCGHCIGRMIACDLSMCSRCGQQWQL</sequence>
<dbReference type="InterPro" id="IPR018247">
    <property type="entry name" value="EF_Hand_1_Ca_BS"/>
</dbReference>
<dbReference type="Pfam" id="PF13202">
    <property type="entry name" value="EF-hand_5"/>
    <property type="match status" value="2"/>
</dbReference>
<dbReference type="EMBL" id="CAMXCT030000657">
    <property type="protein sequence ID" value="CAL4769032.1"/>
    <property type="molecule type" value="Genomic_DNA"/>
</dbReference>
<reference evidence="4" key="2">
    <citation type="submission" date="2024-04" db="EMBL/GenBank/DDBJ databases">
        <authorList>
            <person name="Chen Y."/>
            <person name="Shah S."/>
            <person name="Dougan E. K."/>
            <person name="Thang M."/>
            <person name="Chan C."/>
        </authorList>
    </citation>
    <scope>NUCLEOTIDE SEQUENCE [LARGE SCALE GENOMIC DNA]</scope>
</reference>
<evidence type="ECO:0000313" key="3">
    <source>
        <dbReference type="EMBL" id="CAI3981720.1"/>
    </source>
</evidence>
<reference evidence="3" key="1">
    <citation type="submission" date="2022-10" db="EMBL/GenBank/DDBJ databases">
        <authorList>
            <person name="Chen Y."/>
            <person name="Dougan E. K."/>
            <person name="Chan C."/>
            <person name="Rhodes N."/>
            <person name="Thang M."/>
        </authorList>
    </citation>
    <scope>NUCLEOTIDE SEQUENCE</scope>
</reference>
<name>A0A9P1BY97_9DINO</name>
<dbReference type="CDD" id="cd00051">
    <property type="entry name" value="EFh"/>
    <property type="match status" value="1"/>
</dbReference>
<keyword evidence="5" id="KW-1185">Reference proteome</keyword>